<keyword evidence="1" id="KW-0732">Signal</keyword>
<dbReference type="RefSeq" id="WP_057943817.1">
    <property type="nucleotide sequence ID" value="NZ_CP011131.1"/>
</dbReference>
<dbReference type="EMBL" id="CP093547">
    <property type="protein sequence ID" value="UNP28192.1"/>
    <property type="molecule type" value="Genomic_DNA"/>
</dbReference>
<dbReference type="InterPro" id="IPR011989">
    <property type="entry name" value="ARM-like"/>
</dbReference>
<feature type="chain" id="PRO_5046957747" evidence="1">
    <location>
        <begin position="26"/>
        <end position="353"/>
    </location>
</feature>
<organism evidence="2 3">
    <name type="scientific">Lysobacter gummosus</name>
    <dbReference type="NCBI Taxonomy" id="262324"/>
    <lineage>
        <taxon>Bacteria</taxon>
        <taxon>Pseudomonadati</taxon>
        <taxon>Pseudomonadota</taxon>
        <taxon>Gammaproteobacteria</taxon>
        <taxon>Lysobacterales</taxon>
        <taxon>Lysobacteraceae</taxon>
        <taxon>Lysobacter</taxon>
    </lineage>
</organism>
<protein>
    <submittedName>
        <fullName evidence="2">Outer membrane protein assembly factor BamD</fullName>
    </submittedName>
</protein>
<sequence>MKTPSRLLIACALPLALSLCFAVSAASAPTDAADSAQTKALYQQGHEAIGEGDWSEADQRFAELERRLHGGAGADAALYWRAYALAQAGRAAQSQELVKRLRSEHPNSRWIAEAERLQRRPAAAAATGGESDQDRLETLLEQPADKSLPQLAQLLRDAKTPQAKRRVLFVLSQIDDPRAMAQIAAAAEGGDPALSAQAVHLLGVSGAETLLRQIYSKTGDAKLKQRALQALGVAGATDALADAARNSSDTQLRHGAVQGLGVSGGVDALAQIAAGDADMSTRREAIKALGVAGGQKQLLELYPKLSAVPELRAEALSALRVAGGDQGLLTLYKNAKTPEEKQALLRTLKGTEN</sequence>
<proteinExistence type="predicted"/>
<dbReference type="SUPFAM" id="SSF48371">
    <property type="entry name" value="ARM repeat"/>
    <property type="match status" value="1"/>
</dbReference>
<dbReference type="InterPro" id="IPR016024">
    <property type="entry name" value="ARM-type_fold"/>
</dbReference>
<feature type="signal peptide" evidence="1">
    <location>
        <begin position="1"/>
        <end position="25"/>
    </location>
</feature>
<evidence type="ECO:0000256" key="1">
    <source>
        <dbReference type="SAM" id="SignalP"/>
    </source>
</evidence>
<evidence type="ECO:0000313" key="2">
    <source>
        <dbReference type="EMBL" id="UNP28192.1"/>
    </source>
</evidence>
<evidence type="ECO:0000313" key="3">
    <source>
        <dbReference type="Proteomes" id="UP000829194"/>
    </source>
</evidence>
<dbReference type="Gene3D" id="1.25.10.10">
    <property type="entry name" value="Leucine-rich Repeat Variant"/>
    <property type="match status" value="1"/>
</dbReference>
<accession>A0ABY3XAM0</accession>
<gene>
    <name evidence="2" type="primary">bamD</name>
    <name evidence="2" type="ORF">MOV92_17035</name>
</gene>
<dbReference type="Proteomes" id="UP000829194">
    <property type="component" value="Chromosome"/>
</dbReference>
<name>A0ABY3XAM0_9GAMM</name>
<keyword evidence="3" id="KW-1185">Reference proteome</keyword>
<reference evidence="2 3" key="1">
    <citation type="submission" date="2022-03" db="EMBL/GenBank/DDBJ databases">
        <title>Complete genome sequence of Lysobacter capsici VKM B-2533 and Lysobacter gummosus 10.1.1, promising sources of lytic agents.</title>
        <authorList>
            <person name="Tarlachkov S.V."/>
            <person name="Kudryakova I.V."/>
            <person name="Afoshin A.S."/>
            <person name="Leontyevskaya E.A."/>
            <person name="Leontyevskaya N.V."/>
        </authorList>
    </citation>
    <scope>NUCLEOTIDE SEQUENCE [LARGE SCALE GENOMIC DNA]</scope>
    <source>
        <strain evidence="2 3">10.1.1</strain>
    </source>
</reference>